<dbReference type="EC" id="3.4.19.12" evidence="3"/>
<proteinExistence type="inferred from homology"/>
<feature type="compositionally biased region" description="Basic and acidic residues" evidence="9">
    <location>
        <begin position="1085"/>
        <end position="1094"/>
    </location>
</feature>
<dbReference type="InterPro" id="IPR021905">
    <property type="entry name" value="DUF3517"/>
</dbReference>
<dbReference type="SUPFAM" id="SSF48371">
    <property type="entry name" value="ARM repeat"/>
    <property type="match status" value="1"/>
</dbReference>
<feature type="region of interest" description="Disordered" evidence="9">
    <location>
        <begin position="1882"/>
        <end position="1904"/>
    </location>
</feature>
<feature type="region of interest" description="Disordered" evidence="9">
    <location>
        <begin position="2509"/>
        <end position="2532"/>
    </location>
</feature>
<evidence type="ECO:0000256" key="4">
    <source>
        <dbReference type="ARBA" id="ARBA00022553"/>
    </source>
</evidence>
<feature type="domain" description="USP" evidence="11">
    <location>
        <begin position="1652"/>
        <end position="2006"/>
    </location>
</feature>
<dbReference type="FunFam" id="3.90.70.10:FF:000022">
    <property type="entry name" value="Ubiquitin carboxyl-terminal hydrolase 24"/>
    <property type="match status" value="1"/>
</dbReference>
<dbReference type="EMBL" id="JAIZAY010000006">
    <property type="protein sequence ID" value="KAJ8040321.1"/>
    <property type="molecule type" value="Genomic_DNA"/>
</dbReference>
<dbReference type="InterPro" id="IPR001394">
    <property type="entry name" value="Peptidase_C19_UCH"/>
</dbReference>
<dbReference type="Pfam" id="PF00443">
    <property type="entry name" value="UCH"/>
    <property type="match status" value="1"/>
</dbReference>
<organism evidence="12 13">
    <name type="scientific">Holothuria leucospilota</name>
    <name type="common">Black long sea cucumber</name>
    <name type="synonym">Mertensiothuria leucospilota</name>
    <dbReference type="NCBI Taxonomy" id="206669"/>
    <lineage>
        <taxon>Eukaryota</taxon>
        <taxon>Metazoa</taxon>
        <taxon>Echinodermata</taxon>
        <taxon>Eleutherozoa</taxon>
        <taxon>Echinozoa</taxon>
        <taxon>Holothuroidea</taxon>
        <taxon>Aspidochirotacea</taxon>
        <taxon>Aspidochirotida</taxon>
        <taxon>Holothuriidae</taxon>
        <taxon>Holothuria</taxon>
    </lineage>
</organism>
<keyword evidence="5" id="KW-0645">Protease</keyword>
<dbReference type="PROSITE" id="PS00973">
    <property type="entry name" value="USP_2"/>
    <property type="match status" value="1"/>
</dbReference>
<dbReference type="GO" id="GO:0006508">
    <property type="term" value="P:proteolysis"/>
    <property type="evidence" value="ECO:0007669"/>
    <property type="project" value="UniProtKB-KW"/>
</dbReference>
<feature type="region of interest" description="Disordered" evidence="9">
    <location>
        <begin position="2546"/>
        <end position="2593"/>
    </location>
</feature>
<dbReference type="InterPro" id="IPR055176">
    <property type="entry name" value="UBP24/USP9X/USP9Y_UBL"/>
</dbReference>
<dbReference type="Pfam" id="PF25010">
    <property type="entry name" value="ARM_UBP24_USP9X-Y"/>
    <property type="match status" value="1"/>
</dbReference>
<feature type="region of interest" description="Disordered" evidence="9">
    <location>
        <begin position="1327"/>
        <end position="1348"/>
    </location>
</feature>
<comment type="catalytic activity">
    <reaction evidence="1">
        <text>Thiol-dependent hydrolysis of ester, thioester, amide, peptide and isopeptide bonds formed by the C-terminal Gly of ubiquitin (a 76-residue protein attached to proteins as an intracellular targeting signal).</text>
        <dbReference type="EC" id="3.4.19.12"/>
    </reaction>
</comment>
<dbReference type="CDD" id="cd02659">
    <property type="entry name" value="peptidase_C19C"/>
    <property type="match status" value="1"/>
</dbReference>
<name>A0A9Q1HCL0_HOLLE</name>
<evidence type="ECO:0000313" key="13">
    <source>
        <dbReference type="Proteomes" id="UP001152320"/>
    </source>
</evidence>
<keyword evidence="6" id="KW-0833">Ubl conjugation pathway</keyword>
<dbReference type="GO" id="GO:0016579">
    <property type="term" value="P:protein deubiquitination"/>
    <property type="evidence" value="ECO:0007669"/>
    <property type="project" value="InterPro"/>
</dbReference>
<comment type="caution">
    <text evidence="12">The sequence shown here is derived from an EMBL/GenBank/DDBJ whole genome shotgun (WGS) entry which is preliminary data.</text>
</comment>
<feature type="compositionally biased region" description="Low complexity" evidence="9">
    <location>
        <begin position="2512"/>
        <end position="2521"/>
    </location>
</feature>
<keyword evidence="8" id="KW-0788">Thiol protease</keyword>
<evidence type="ECO:0000259" key="11">
    <source>
        <dbReference type="PROSITE" id="PS50235"/>
    </source>
</evidence>
<dbReference type="InterPro" id="IPR016024">
    <property type="entry name" value="ARM-type_fold"/>
</dbReference>
<dbReference type="OrthoDB" id="289038at2759"/>
<keyword evidence="4" id="KW-0597">Phosphoprotein</keyword>
<evidence type="ECO:0000256" key="7">
    <source>
        <dbReference type="ARBA" id="ARBA00022801"/>
    </source>
</evidence>
<evidence type="ECO:0000256" key="1">
    <source>
        <dbReference type="ARBA" id="ARBA00000707"/>
    </source>
</evidence>
<evidence type="ECO:0000256" key="5">
    <source>
        <dbReference type="ARBA" id="ARBA00022670"/>
    </source>
</evidence>
<dbReference type="GO" id="GO:0005829">
    <property type="term" value="C:cytosol"/>
    <property type="evidence" value="ECO:0007669"/>
    <property type="project" value="TreeGrafter"/>
</dbReference>
<dbReference type="InterPro" id="IPR018200">
    <property type="entry name" value="USP_CS"/>
</dbReference>
<dbReference type="Pfam" id="PF22900">
    <property type="entry name" value="UCH_UBL1"/>
    <property type="match status" value="1"/>
</dbReference>
<dbReference type="Proteomes" id="UP001152320">
    <property type="component" value="Chromosome 6"/>
</dbReference>
<dbReference type="InterPro" id="IPR038765">
    <property type="entry name" value="Papain-like_cys_pep_sf"/>
</dbReference>
<dbReference type="PROSITE" id="PS50235">
    <property type="entry name" value="USP_3"/>
    <property type="match status" value="1"/>
</dbReference>
<evidence type="ECO:0000259" key="10">
    <source>
        <dbReference type="PROSITE" id="PS50030"/>
    </source>
</evidence>
<keyword evidence="7 12" id="KW-0378">Hydrolase</keyword>
<dbReference type="PANTHER" id="PTHR24006:SF943">
    <property type="entry name" value="UBIQUITIN CARBOXYL-TERMINAL HYDROLASE PUF"/>
    <property type="match status" value="1"/>
</dbReference>
<accession>A0A9Q1HCL0</accession>
<dbReference type="InterPro" id="IPR050164">
    <property type="entry name" value="Peptidase_C19"/>
</dbReference>
<evidence type="ECO:0000256" key="8">
    <source>
        <dbReference type="ARBA" id="ARBA00022807"/>
    </source>
</evidence>
<feature type="region of interest" description="Disordered" evidence="9">
    <location>
        <begin position="1085"/>
        <end position="1107"/>
    </location>
</feature>
<keyword evidence="13" id="KW-1185">Reference proteome</keyword>
<dbReference type="SMART" id="SM00165">
    <property type="entry name" value="UBA"/>
    <property type="match status" value="1"/>
</dbReference>
<dbReference type="GO" id="GO:0004843">
    <property type="term" value="F:cysteine-type deubiquitinase activity"/>
    <property type="evidence" value="ECO:0007669"/>
    <property type="project" value="UniProtKB-EC"/>
</dbReference>
<evidence type="ECO:0000313" key="12">
    <source>
        <dbReference type="EMBL" id="KAJ8040321.1"/>
    </source>
</evidence>
<comment type="similarity">
    <text evidence="2">Belongs to the peptidase C19 family.</text>
</comment>
<gene>
    <name evidence="12" type="ORF">HOLleu_14580</name>
</gene>
<dbReference type="PROSITE" id="PS00972">
    <property type="entry name" value="USP_1"/>
    <property type="match status" value="1"/>
</dbReference>
<sequence>MEIDKEALESLVNMGFCDVIEIKRALTEAKNDLSEAVAILTHEKPDLSYDVPTLSEMTEMNTRGLGKGGTEYMDLPNSPVKQTPDLPPSYDEVMEPVENDDPTATITEKTETTVDDSNEFPVTNLYELQSRVFTDQWSIPYKKEESLGKCLVAAVRMAEEETMESDENCMSFVTRCLPEAMRKLMTSNAVHRWGVEIHEGIYNMLQLVVDLVAARLKYKPISIELLELLAMVFNPDTEYHYKNRNKQWDRIHWENIFGVNNCFAVPPPAVTYKDPCGWLVNLINRFAEQGGIDMIKKLAMENPEDLDPSTMTVLLKPLGAASDYLNALRIVDYLSEMEKVILKYIAELKDNDLKQKKAGSLSTLLSTLKRLILNFWIEDVTQVDDIRLQLALRMLKSPHFNARMNSLKEIAKLIEDSPSNSKNAIEEKVILDWLVEQKVLSIALEGNIDQAQYCDKLKVIVEFIGSKLSAEELTKIWKMQNDQPLTVVDNIHDIMAAAAIKFNDEQLEHLILLIQKAWKGENDRVQEKLLTLIGKIGKDTRDLKTTNKVLELLWDLAHLPGMSVKHLEHALDEHLKILSDSISVSQQMKTKYITKCVEDIKKSNMVVPAIRHLHQITRALSKQTYSKHDKGITQELNKTHDIIKLITQSLLKCHKMAVNTAGGCTIANNPKVDGKYTHTEHVDTHLQFLAFILEQGHLYLPWNQAKEIWDCLIGNPEACNTDKETCYQWFTRGLNDLEADTQQQLFREKILKINPCNLSVTGFECIKAFFESINIKNLKLKRSGSLLVVEKLDLMGMEFLWQIALETPSEEIADAAIHHIMKMSYTSLSTKLKKDQVALHKAFIAECSKKLELACITMGGTALAIAISQATRVSTAATIPEVSSVPCPSRSAKYLVIERLLVLARTYITTVEDQYHNTRTILPHGASFQGPPLTFQVCCESPRSEFPCVSHANESLHSLRCKIAQKMNTTCDNIHLSSSDRILLTTKDNKLMRELDIEDGQVINVKTLGGGARSEENTGNCSKENPVPEQERMLPGVVMATGGQVFELLYQVAEWDEPKITEKVRNLLMLIPTDSSIQETLDSITRSEKEEKNGKTITTPGDGEQEESRATLESLFMTSSAGMSAFRLLYNLEVLSSRLMPSDQDDAVTQSSAQSFREIFLSAGGLSLVTSVLQKDTIPLDVDLETRRGCYSIALQLARFLLCGQTTTAVLESNLSGNDSVFESSLDSSVNLSSSFSSSPRKISIVERMSSVEASGDTASKEGTSKARYVIQTMNHNDFTAMVSCLMKVAWAAAAGQLKLASVNQPVKEGVGITSGLAMGAGGVFGHGRSRHSSSASSTSTSSQDSEPQFLHSGVCLRAVAVSSKDALISREALELMVACLQLRTHDLGALYTLPGVGDFIIDLLLSCPHPDVRSAALEQFHTLSQTNFSPERLQTHHPKHFLLQTLLNKPVPLWNSHSLVRGVNSRLLGQCSQYFDLRCRLLENLTIKDQKFLGISPSNLLEDELDWLQNFEPGDPMESSLSEVDDMMLAGHLRLARVLLTCEGINKVKTGKLLISRLLTEYMYPASQLILKRGTDQYKIYDSHVHVTPKIFEREARIAAFDLLISAAENCKDNLERITSILLQMHHHADHTMAKEWEYLPPVEGRLCRYVGLKNGGATCYMNSILQQLYMTPGVREGILSAKVTNNTTDNVFYQLQMLLGHLWESKLQFYEPDQFWRVFKFWGEPVNIREQQDAFDFFTILIDQIDGFLKEQKQQEVFRPKFQGVFLNQMICRGCPHRKEREEEFFALNLGIKSQSLEASMEQFIQGEMLEGENAYLCEDCNEKRNTIKRTCIKTLPPVLVIQLKRFGYDWEAGRALKFDDYFKFPWVLDMEPYTSKGIRRREQEATASEEENDDLRAHQRTVSTQSTAEVYQLVGIVVHSGQANAGHYYSFIKERWINPASNSSKWYKFNDTIVEDFDMSDVAVEAECFGGSYKPKSYSTSSTYSSDAKPRYWSGYMLFYEHIENFRDHESLRGSLGRAALLKQDSDGDIHMLEPTSSPELSPRQEGDRLSELSALVNRGERKGLFGDHMPPDIHRVIRNENLQFLRDRAVYNQEYFNFVRSLVTCNLRSCFSEDFDHMSEVSIQLAMQFLVNTLFRTHKKLRSDLGEWYIQIDNIAKHSQKACRWALSFLGGEGKDNLAMFLLECVTSEIREAFAKIIKSILGSFILKHSCPPESPEVDALIESLLSLLDKDVADNNKRCRQYFWLLCRYMELSSSCWKHLFQKGTFQKLVVFLVGPPLVRTQQMDVYSRRWTSLYTREFGDLHYMLAAMIMNCNVSTYQTIAKGEYPDRERLVDPPHQELFEMPPSMQEILWGPECLRYIRECVLAFREIAPDHCQQTILEMILHCSYCNEGFTMTVMMMIQYQVDTCPANELKPILDLLLELLLLVDPLQLRRIKLAAEGNRDNGLLGIIKKSTNTDSTRCYQCIKFLVLLANKCPPAKDYLMSIAPKWQWSVQWLKEKMSDHGWSSSTTQSNESSHGKSFQRTMSAQDTLEEATALFTGLSTKEVFDDEEPVNGEGSEGSEGNGQKDGESEEMQEVGGKNFEDVDD</sequence>
<evidence type="ECO:0000256" key="6">
    <source>
        <dbReference type="ARBA" id="ARBA00022786"/>
    </source>
</evidence>
<dbReference type="Gene3D" id="3.90.70.10">
    <property type="entry name" value="Cysteine proteinases"/>
    <property type="match status" value="1"/>
</dbReference>
<feature type="compositionally biased region" description="Low complexity" evidence="9">
    <location>
        <begin position="1333"/>
        <end position="1343"/>
    </location>
</feature>
<dbReference type="InterPro" id="IPR056850">
    <property type="entry name" value="ARM_UBP34_24_USP9X_Y"/>
</dbReference>
<dbReference type="PROSITE" id="PS50030">
    <property type="entry name" value="UBA"/>
    <property type="match status" value="1"/>
</dbReference>
<dbReference type="GO" id="GO:0005634">
    <property type="term" value="C:nucleus"/>
    <property type="evidence" value="ECO:0007669"/>
    <property type="project" value="TreeGrafter"/>
</dbReference>
<dbReference type="InterPro" id="IPR015940">
    <property type="entry name" value="UBA"/>
</dbReference>
<dbReference type="PANTHER" id="PTHR24006">
    <property type="entry name" value="UBIQUITIN CARBOXYL-TERMINAL HYDROLASE"/>
    <property type="match status" value="1"/>
</dbReference>
<evidence type="ECO:0000256" key="9">
    <source>
        <dbReference type="SAM" id="MobiDB-lite"/>
    </source>
</evidence>
<feature type="domain" description="UBA" evidence="10">
    <location>
        <begin position="2"/>
        <end position="43"/>
    </location>
</feature>
<dbReference type="Pfam" id="PF12030">
    <property type="entry name" value="DUF3517"/>
    <property type="match status" value="1"/>
</dbReference>
<dbReference type="SUPFAM" id="SSF54001">
    <property type="entry name" value="Cysteine proteinases"/>
    <property type="match status" value="1"/>
</dbReference>
<evidence type="ECO:0000256" key="2">
    <source>
        <dbReference type="ARBA" id="ARBA00009085"/>
    </source>
</evidence>
<dbReference type="SUPFAM" id="SSF46934">
    <property type="entry name" value="UBA-like"/>
    <property type="match status" value="1"/>
</dbReference>
<dbReference type="InterPro" id="IPR028889">
    <property type="entry name" value="USP"/>
</dbReference>
<dbReference type="InterPro" id="IPR009060">
    <property type="entry name" value="UBA-like_sf"/>
</dbReference>
<reference evidence="12" key="1">
    <citation type="submission" date="2021-10" db="EMBL/GenBank/DDBJ databases">
        <title>Tropical sea cucumber genome reveals ecological adaptation and Cuvierian tubules defense mechanism.</title>
        <authorList>
            <person name="Chen T."/>
        </authorList>
    </citation>
    <scope>NUCLEOTIDE SEQUENCE</scope>
    <source>
        <strain evidence="12">Nanhai2018</strain>
        <tissue evidence="12">Muscle</tissue>
    </source>
</reference>
<evidence type="ECO:0000256" key="3">
    <source>
        <dbReference type="ARBA" id="ARBA00012759"/>
    </source>
</evidence>
<protein>
    <recommendedName>
        <fullName evidence="3">ubiquitinyl hydrolase 1</fullName>
        <ecNumber evidence="3">3.4.19.12</ecNumber>
    </recommendedName>
</protein>